<gene>
    <name evidence="2" type="ORF">TCAP_02422</name>
</gene>
<feature type="region of interest" description="Disordered" evidence="1">
    <location>
        <begin position="276"/>
        <end position="316"/>
    </location>
</feature>
<organism evidence="2 3">
    <name type="scientific">Tolypocladium capitatum</name>
    <dbReference type="NCBI Taxonomy" id="45235"/>
    <lineage>
        <taxon>Eukaryota</taxon>
        <taxon>Fungi</taxon>
        <taxon>Dikarya</taxon>
        <taxon>Ascomycota</taxon>
        <taxon>Pezizomycotina</taxon>
        <taxon>Sordariomycetes</taxon>
        <taxon>Hypocreomycetidae</taxon>
        <taxon>Hypocreales</taxon>
        <taxon>Ophiocordycipitaceae</taxon>
        <taxon>Tolypocladium</taxon>
    </lineage>
</organism>
<evidence type="ECO:0000313" key="2">
    <source>
        <dbReference type="EMBL" id="PNY27648.1"/>
    </source>
</evidence>
<dbReference type="OrthoDB" id="5422841at2759"/>
<dbReference type="AlphaFoldDB" id="A0A2K3QJC7"/>
<proteinExistence type="predicted"/>
<dbReference type="STRING" id="45235.A0A2K3QJC7"/>
<accession>A0A2K3QJC7</accession>
<dbReference type="GO" id="GO:0008270">
    <property type="term" value="F:zinc ion binding"/>
    <property type="evidence" value="ECO:0007669"/>
    <property type="project" value="InterPro"/>
</dbReference>
<evidence type="ECO:0008006" key="4">
    <source>
        <dbReference type="Google" id="ProtNLM"/>
    </source>
</evidence>
<comment type="caution">
    <text evidence="2">The sequence shown here is derived from an EMBL/GenBank/DDBJ whole genome shotgun (WGS) entry which is preliminary data.</text>
</comment>
<dbReference type="InterPro" id="IPR036864">
    <property type="entry name" value="Zn2-C6_fun-type_DNA-bd_sf"/>
</dbReference>
<keyword evidence="3" id="KW-1185">Reference proteome</keyword>
<name>A0A2K3QJC7_9HYPO</name>
<reference evidence="2 3" key="1">
    <citation type="submission" date="2017-08" db="EMBL/GenBank/DDBJ databases">
        <title>Harnessing the power of phylogenomics to disentangle the directionality and signatures of interkingdom host jumping in the parasitic fungal genus Tolypocladium.</title>
        <authorList>
            <person name="Quandt C.A."/>
            <person name="Patterson W."/>
            <person name="Spatafora J.W."/>
        </authorList>
    </citation>
    <scope>NUCLEOTIDE SEQUENCE [LARGE SCALE GENOMIC DNA]</scope>
    <source>
        <strain evidence="2 3">CBS 113982</strain>
    </source>
</reference>
<dbReference type="EMBL" id="NRSZ01000370">
    <property type="protein sequence ID" value="PNY27648.1"/>
    <property type="molecule type" value="Genomic_DNA"/>
</dbReference>
<feature type="compositionally biased region" description="Basic and acidic residues" evidence="1">
    <location>
        <begin position="279"/>
        <end position="293"/>
    </location>
</feature>
<protein>
    <recommendedName>
        <fullName evidence="4">Zn(2)-C6 fungal-type domain-containing protein</fullName>
    </recommendedName>
</protein>
<dbReference type="GO" id="GO:0000981">
    <property type="term" value="F:DNA-binding transcription factor activity, RNA polymerase II-specific"/>
    <property type="evidence" value="ECO:0007669"/>
    <property type="project" value="InterPro"/>
</dbReference>
<evidence type="ECO:0000256" key="1">
    <source>
        <dbReference type="SAM" id="MobiDB-lite"/>
    </source>
</evidence>
<evidence type="ECO:0000313" key="3">
    <source>
        <dbReference type="Proteomes" id="UP000236621"/>
    </source>
</evidence>
<sequence length="316" mass="36006">MAHGAPDPDLHKRKRDVEDDGVAAGVQYHQSSPTANQQGVLSRRESLAANMGVRMTGLQLLRGIEKFFYGPIKFDTSQPFTRRITWLDVVSFAKTNPSDFVLSTFPDGRRCCRFTCKGVRTEICPVDWRIISSGALDRFPLQRPFEEDEWAELVTLDVLQRRAFILYKKADEVAARARDLHHNLGIRKTDIMRRRTGHDGSSAYRLLLTQRIQKMANGNVIIPPCDLCRRLQWQCVKHLTRCRACVTMRIKCMWDSVTEEEIGQLEFRTMFQMDVEGIPEGKPEGAPEGKPEGEQAGGIPDLQETRIARPRKRLPG</sequence>
<dbReference type="Proteomes" id="UP000236621">
    <property type="component" value="Unassembled WGS sequence"/>
</dbReference>
<dbReference type="SUPFAM" id="SSF57701">
    <property type="entry name" value="Zn2/Cys6 DNA-binding domain"/>
    <property type="match status" value="1"/>
</dbReference>